<gene>
    <name evidence="8" type="ORF">F53441_11205</name>
</gene>
<sequence>MPWRRMAKTILHSWYGGNEAGNAVADVIFGKANPSGKLPVTFPSRLQDGPSFLSFGSDNGKIYYSEDVFVGHRWFEARGIELAFAFGHGLSYTTFSTSNIRMADSKVLVDIKNTGSIVGGEVAMLYVSYDTTKSGKKSRFHRPVWTLAVFQKNVYGFCEEFQWEFGS</sequence>
<dbReference type="AlphaFoldDB" id="A0A8H4K5N5"/>
<protein>
    <recommendedName>
        <fullName evidence="3">beta-glucosidase</fullName>
        <ecNumber evidence="3">3.2.1.21</ecNumber>
    </recommendedName>
</protein>
<dbReference type="EC" id="3.2.1.21" evidence="3"/>
<dbReference type="PANTHER" id="PTHR42715:SF27">
    <property type="entry name" value="BETA-GLUCOSIDASE-RELATED"/>
    <property type="match status" value="1"/>
</dbReference>
<comment type="catalytic activity">
    <reaction evidence="1">
        <text>Hydrolysis of terminal, non-reducing beta-D-glucosyl residues with release of beta-D-glucose.</text>
        <dbReference type="EC" id="3.2.1.21"/>
    </reaction>
</comment>
<dbReference type="InterPro" id="IPR036881">
    <property type="entry name" value="Glyco_hydro_3_C_sf"/>
</dbReference>
<keyword evidence="6" id="KW-0326">Glycosidase</keyword>
<evidence type="ECO:0000256" key="3">
    <source>
        <dbReference type="ARBA" id="ARBA00012744"/>
    </source>
</evidence>
<feature type="domain" description="Glycoside hydrolase family 3 C-terminal" evidence="7">
    <location>
        <begin position="2"/>
        <end position="92"/>
    </location>
</feature>
<comment type="similarity">
    <text evidence="2">Belongs to the glycosyl hydrolase 3 family.</text>
</comment>
<keyword evidence="9" id="KW-1185">Reference proteome</keyword>
<evidence type="ECO:0000256" key="6">
    <source>
        <dbReference type="ARBA" id="ARBA00023295"/>
    </source>
</evidence>
<evidence type="ECO:0000256" key="2">
    <source>
        <dbReference type="ARBA" id="ARBA00005336"/>
    </source>
</evidence>
<dbReference type="GO" id="GO:0009251">
    <property type="term" value="P:glucan catabolic process"/>
    <property type="evidence" value="ECO:0007669"/>
    <property type="project" value="TreeGrafter"/>
</dbReference>
<dbReference type="GO" id="GO:0008422">
    <property type="term" value="F:beta-glucosidase activity"/>
    <property type="evidence" value="ECO:0007669"/>
    <property type="project" value="UniProtKB-EC"/>
</dbReference>
<dbReference type="PANTHER" id="PTHR42715">
    <property type="entry name" value="BETA-GLUCOSIDASE"/>
    <property type="match status" value="1"/>
</dbReference>
<reference evidence="8" key="1">
    <citation type="submission" date="2020-01" db="EMBL/GenBank/DDBJ databases">
        <title>Identification and distribution of gene clusters putatively required for synthesis of sphingolipid metabolism inhibitors in phylogenetically diverse species of the filamentous fungus Fusarium.</title>
        <authorList>
            <person name="Kim H.-S."/>
            <person name="Busman M."/>
            <person name="Brown D.W."/>
            <person name="Divon H."/>
            <person name="Uhlig S."/>
            <person name="Proctor R.H."/>
        </authorList>
    </citation>
    <scope>NUCLEOTIDE SEQUENCE</scope>
    <source>
        <strain evidence="8">NRRL 53441</strain>
    </source>
</reference>
<proteinExistence type="inferred from homology"/>
<dbReference type="InterPro" id="IPR002772">
    <property type="entry name" value="Glyco_hydro_3_C"/>
</dbReference>
<dbReference type="OrthoDB" id="5239855at2759"/>
<comment type="caution">
    <text evidence="8">The sequence shown here is derived from an EMBL/GenBank/DDBJ whole genome shotgun (WGS) entry which is preliminary data.</text>
</comment>
<dbReference type="Gene3D" id="3.40.50.1700">
    <property type="entry name" value="Glycoside hydrolase family 3 C-terminal domain"/>
    <property type="match status" value="1"/>
</dbReference>
<dbReference type="EMBL" id="JAADJG010000557">
    <property type="protein sequence ID" value="KAF4444147.1"/>
    <property type="molecule type" value="Genomic_DNA"/>
</dbReference>
<evidence type="ECO:0000256" key="5">
    <source>
        <dbReference type="ARBA" id="ARBA00023277"/>
    </source>
</evidence>
<evidence type="ECO:0000256" key="1">
    <source>
        <dbReference type="ARBA" id="ARBA00000448"/>
    </source>
</evidence>
<dbReference type="Proteomes" id="UP000605986">
    <property type="component" value="Unassembled WGS sequence"/>
</dbReference>
<organism evidence="8 9">
    <name type="scientific">Fusarium austroafricanum</name>
    <dbReference type="NCBI Taxonomy" id="2364996"/>
    <lineage>
        <taxon>Eukaryota</taxon>
        <taxon>Fungi</taxon>
        <taxon>Dikarya</taxon>
        <taxon>Ascomycota</taxon>
        <taxon>Pezizomycotina</taxon>
        <taxon>Sordariomycetes</taxon>
        <taxon>Hypocreomycetidae</taxon>
        <taxon>Hypocreales</taxon>
        <taxon>Nectriaceae</taxon>
        <taxon>Fusarium</taxon>
        <taxon>Fusarium concolor species complex</taxon>
    </lineage>
</organism>
<keyword evidence="5" id="KW-0119">Carbohydrate metabolism</keyword>
<accession>A0A8H4K5N5</accession>
<evidence type="ECO:0000313" key="9">
    <source>
        <dbReference type="Proteomes" id="UP000605986"/>
    </source>
</evidence>
<evidence type="ECO:0000256" key="4">
    <source>
        <dbReference type="ARBA" id="ARBA00022801"/>
    </source>
</evidence>
<dbReference type="InterPro" id="IPR013783">
    <property type="entry name" value="Ig-like_fold"/>
</dbReference>
<dbReference type="InterPro" id="IPR050288">
    <property type="entry name" value="Cellulose_deg_GH3"/>
</dbReference>
<dbReference type="Pfam" id="PF01915">
    <property type="entry name" value="Glyco_hydro_3_C"/>
    <property type="match status" value="1"/>
</dbReference>
<dbReference type="SUPFAM" id="SSF52279">
    <property type="entry name" value="Beta-D-glucan exohydrolase, C-terminal domain"/>
    <property type="match status" value="1"/>
</dbReference>
<name>A0A8H4K5N5_9HYPO</name>
<dbReference type="Gene3D" id="2.60.40.10">
    <property type="entry name" value="Immunoglobulins"/>
    <property type="match status" value="1"/>
</dbReference>
<evidence type="ECO:0000259" key="7">
    <source>
        <dbReference type="Pfam" id="PF01915"/>
    </source>
</evidence>
<evidence type="ECO:0000313" key="8">
    <source>
        <dbReference type="EMBL" id="KAF4444147.1"/>
    </source>
</evidence>
<keyword evidence="4" id="KW-0378">Hydrolase</keyword>